<evidence type="ECO:0000256" key="1">
    <source>
        <dbReference type="ARBA" id="ARBA00010617"/>
    </source>
</evidence>
<evidence type="ECO:0000313" key="10">
    <source>
        <dbReference type="Proteomes" id="UP000646827"/>
    </source>
</evidence>
<comment type="cofactor">
    <cofactor evidence="7">
        <name>heme</name>
        <dbReference type="ChEBI" id="CHEBI:30413"/>
    </cofactor>
</comment>
<dbReference type="PROSITE" id="PS00086">
    <property type="entry name" value="CYTOCHROME_P450"/>
    <property type="match status" value="1"/>
</dbReference>
<dbReference type="AlphaFoldDB" id="A0A8H7SCD5"/>
<comment type="caution">
    <text evidence="9">The sequence shown here is derived from an EMBL/GenBank/DDBJ whole genome shotgun (WGS) entry which is preliminary data.</text>
</comment>
<dbReference type="GO" id="GO:0004497">
    <property type="term" value="F:monooxygenase activity"/>
    <property type="evidence" value="ECO:0007669"/>
    <property type="project" value="UniProtKB-KW"/>
</dbReference>
<dbReference type="SUPFAM" id="SSF48264">
    <property type="entry name" value="Cytochrome P450"/>
    <property type="match status" value="1"/>
</dbReference>
<accession>A0A8H7SCD5</accession>
<evidence type="ECO:0000256" key="5">
    <source>
        <dbReference type="ARBA" id="ARBA00023004"/>
    </source>
</evidence>
<keyword evidence="2 7" id="KW-0349">Heme</keyword>
<dbReference type="GO" id="GO:0016705">
    <property type="term" value="F:oxidoreductase activity, acting on paired donors, with incorporation or reduction of molecular oxygen"/>
    <property type="evidence" value="ECO:0007669"/>
    <property type="project" value="InterPro"/>
</dbReference>
<evidence type="ECO:0000256" key="3">
    <source>
        <dbReference type="ARBA" id="ARBA00022723"/>
    </source>
</evidence>
<keyword evidence="3 7" id="KW-0479">Metal-binding</keyword>
<keyword evidence="6 8" id="KW-0503">Monooxygenase</keyword>
<dbReference type="GO" id="GO:0020037">
    <property type="term" value="F:heme binding"/>
    <property type="evidence" value="ECO:0007669"/>
    <property type="project" value="InterPro"/>
</dbReference>
<dbReference type="InterPro" id="IPR001128">
    <property type="entry name" value="Cyt_P450"/>
</dbReference>
<evidence type="ECO:0000256" key="7">
    <source>
        <dbReference type="PIRSR" id="PIRSR602401-1"/>
    </source>
</evidence>
<evidence type="ECO:0000256" key="8">
    <source>
        <dbReference type="RuleBase" id="RU000461"/>
    </source>
</evidence>
<dbReference type="PANTHER" id="PTHR24291">
    <property type="entry name" value="CYTOCHROME P450 FAMILY 4"/>
    <property type="match status" value="1"/>
</dbReference>
<feature type="binding site" description="axial binding residue" evidence="7">
    <location>
        <position position="333"/>
    </location>
    <ligand>
        <name>heme</name>
        <dbReference type="ChEBI" id="CHEBI:30413"/>
    </ligand>
    <ligandPart>
        <name>Fe</name>
        <dbReference type="ChEBI" id="CHEBI:18248"/>
    </ligandPart>
</feature>
<dbReference type="InterPro" id="IPR002401">
    <property type="entry name" value="Cyt_P450_E_grp-I"/>
</dbReference>
<proteinExistence type="inferred from homology"/>
<name>A0A8H7SCD5_9FUNG</name>
<dbReference type="Gene3D" id="1.10.630.10">
    <property type="entry name" value="Cytochrome P450"/>
    <property type="match status" value="1"/>
</dbReference>
<dbReference type="EMBL" id="JAEPRB010000025">
    <property type="protein sequence ID" value="KAG2225657.1"/>
    <property type="molecule type" value="Genomic_DNA"/>
</dbReference>
<protein>
    <recommendedName>
        <fullName evidence="11">Cytochrome P450</fullName>
    </recommendedName>
</protein>
<evidence type="ECO:0000256" key="6">
    <source>
        <dbReference type="ARBA" id="ARBA00023033"/>
    </source>
</evidence>
<dbReference type="Proteomes" id="UP000646827">
    <property type="component" value="Unassembled WGS sequence"/>
</dbReference>
<dbReference type="OrthoDB" id="1470350at2759"/>
<evidence type="ECO:0000256" key="4">
    <source>
        <dbReference type="ARBA" id="ARBA00023002"/>
    </source>
</evidence>
<dbReference type="GO" id="GO:0005506">
    <property type="term" value="F:iron ion binding"/>
    <property type="evidence" value="ECO:0007669"/>
    <property type="project" value="InterPro"/>
</dbReference>
<keyword evidence="10" id="KW-1185">Reference proteome</keyword>
<dbReference type="InterPro" id="IPR036396">
    <property type="entry name" value="Cyt_P450_sf"/>
</dbReference>
<evidence type="ECO:0000256" key="2">
    <source>
        <dbReference type="ARBA" id="ARBA00022617"/>
    </source>
</evidence>
<evidence type="ECO:0000313" key="9">
    <source>
        <dbReference type="EMBL" id="KAG2225657.1"/>
    </source>
</evidence>
<keyword evidence="4 8" id="KW-0560">Oxidoreductase</keyword>
<comment type="similarity">
    <text evidence="1 8">Belongs to the cytochrome P450 family.</text>
</comment>
<dbReference type="InterPro" id="IPR050196">
    <property type="entry name" value="Cytochrome_P450_Monoox"/>
</dbReference>
<evidence type="ECO:0008006" key="11">
    <source>
        <dbReference type="Google" id="ProtNLM"/>
    </source>
</evidence>
<organism evidence="9 10">
    <name type="scientific">Circinella minor</name>
    <dbReference type="NCBI Taxonomy" id="1195481"/>
    <lineage>
        <taxon>Eukaryota</taxon>
        <taxon>Fungi</taxon>
        <taxon>Fungi incertae sedis</taxon>
        <taxon>Mucoromycota</taxon>
        <taxon>Mucoromycotina</taxon>
        <taxon>Mucoromycetes</taxon>
        <taxon>Mucorales</taxon>
        <taxon>Lichtheimiaceae</taxon>
        <taxon>Circinella</taxon>
    </lineage>
</organism>
<dbReference type="PANTHER" id="PTHR24291:SF50">
    <property type="entry name" value="BIFUNCTIONAL ALBAFLAVENONE MONOOXYGENASE_TERPENE SYNTHASE"/>
    <property type="match status" value="1"/>
</dbReference>
<dbReference type="PRINTS" id="PR00385">
    <property type="entry name" value="P450"/>
</dbReference>
<gene>
    <name evidence="9" type="ORF">INT45_012129</name>
</gene>
<dbReference type="Pfam" id="PF00067">
    <property type="entry name" value="p450"/>
    <property type="match status" value="1"/>
</dbReference>
<dbReference type="PRINTS" id="PR00463">
    <property type="entry name" value="EP450I"/>
</dbReference>
<sequence length="389" mass="44374">MNIIKSQQKHTIFGRFAVGPNIIFLPQGPHWKAQRSFTIRYSTQPTNTDPDKVVDSTSIDVHSIMTRWTLDAIGIAGFDKNSEWVTRYHNIMQASSNPVFHIFPFLENPRLRFLFPSRKMVHHELDLFLAKMQEIITHKREILNNNKLATNKRTNEKDLLTLMLESAKEGNDKLTDEELLSNICGFFVAGHDTTANALSYIMYNLATHPKVQEKVREEANQVLGNQPVDVLPTMEQIKEMPYTQMVIKETLRLNVVAETIVPRKVTEDTDLGGVLIKKGAQVQLDIMGTHRNPKIWNNPDSFDPERFAPGGEAEKVAKMGNGWVPFSNGARMCIGLNFSLTEQRVFIPMLLRKYELSLPDNSIHKDKAIFSGIGQFVPVDLQINMKKRY</sequence>
<keyword evidence="5 7" id="KW-0408">Iron</keyword>
<dbReference type="InterPro" id="IPR017972">
    <property type="entry name" value="Cyt_P450_CS"/>
</dbReference>
<reference evidence="9 10" key="1">
    <citation type="submission" date="2020-12" db="EMBL/GenBank/DDBJ databases">
        <title>Metabolic potential, ecology and presence of endohyphal bacteria is reflected in genomic diversity of Mucoromycotina.</title>
        <authorList>
            <person name="Muszewska A."/>
            <person name="Okrasinska A."/>
            <person name="Steczkiewicz K."/>
            <person name="Drgas O."/>
            <person name="Orlowska M."/>
            <person name="Perlinska-Lenart U."/>
            <person name="Aleksandrzak-Piekarczyk T."/>
            <person name="Szatraj K."/>
            <person name="Zielenkiewicz U."/>
            <person name="Pilsyk S."/>
            <person name="Malc E."/>
            <person name="Mieczkowski P."/>
            <person name="Kruszewska J.S."/>
            <person name="Biernat P."/>
            <person name="Pawlowska J."/>
        </authorList>
    </citation>
    <scope>NUCLEOTIDE SEQUENCE [LARGE SCALE GENOMIC DNA]</scope>
    <source>
        <strain evidence="9 10">CBS 142.35</strain>
    </source>
</reference>